<proteinExistence type="predicted"/>
<dbReference type="EMBL" id="HBGG01035733">
    <property type="protein sequence ID" value="CAD9216437.1"/>
    <property type="molecule type" value="Transcribed_RNA"/>
</dbReference>
<dbReference type="SUPFAM" id="SSF53756">
    <property type="entry name" value="UDP-Glycosyltransferase/glycogen phosphorylase"/>
    <property type="match status" value="1"/>
</dbReference>
<evidence type="ECO:0000313" key="1">
    <source>
        <dbReference type="EMBL" id="CAD9216437.1"/>
    </source>
</evidence>
<gene>
    <name evidence="1" type="ORF">TCHU04912_LOCUS18677</name>
</gene>
<protein>
    <recommendedName>
        <fullName evidence="2">Glycosyl transferase family 1 domain-containing protein</fullName>
    </recommendedName>
</protein>
<dbReference type="Gene3D" id="3.40.50.2000">
    <property type="entry name" value="Glycogen Phosphorylase B"/>
    <property type="match status" value="1"/>
</dbReference>
<name>A0A7S1T359_9CHLO</name>
<organism evidence="1">
    <name type="scientific">Tetraselmis chuii</name>
    <dbReference type="NCBI Taxonomy" id="63592"/>
    <lineage>
        <taxon>Eukaryota</taxon>
        <taxon>Viridiplantae</taxon>
        <taxon>Chlorophyta</taxon>
        <taxon>core chlorophytes</taxon>
        <taxon>Chlorodendrophyceae</taxon>
        <taxon>Chlorodendrales</taxon>
        <taxon>Chlorodendraceae</taxon>
        <taxon>Tetraselmis</taxon>
    </lineage>
</organism>
<sequence>MSAEPRQQQARIRDKVHGRMSRIVASRTKADMENVMMNVKHNLAMAVNEAIDAERASAQTTLGNGIRMSKEPIIMLNPLNEDRAPGRLAWFGREDLDEAVERRVQELEAEEKINPSAKHGFFLEWATQSPPWPLQKIKDKQGRDTGIIGINAPFIKYYYNSEYEKGTFWRLKAAGHVLVGVSSYEFFPGNATNPYTDRAPQQDPENKKIYAAVDAWLHCFRHPNEHIAPGIPRALISQSDFIDSTQADLTPKGLQKKYLFSYSDLSGEWNDFNRNFTLAKECVKIAVTQGMAPVMLIGKKKDENNTAVMGDLMPFVQTGRVIITDMLGHTPLTNAMEESEFFFVPNLSDASPRVAVEALLRGTPLIMNKHIAGGWKYVNDQTGVLFDGADDFLPAIQRLRALRDAGKLRPREWYIENYGPRRASLRLQAFLELAVGKERMAKAKSLVRNRW</sequence>
<reference evidence="1" key="1">
    <citation type="submission" date="2021-01" db="EMBL/GenBank/DDBJ databases">
        <authorList>
            <person name="Corre E."/>
            <person name="Pelletier E."/>
            <person name="Niang G."/>
            <person name="Scheremetjew M."/>
            <person name="Finn R."/>
            <person name="Kale V."/>
            <person name="Holt S."/>
            <person name="Cochrane G."/>
            <person name="Meng A."/>
            <person name="Brown T."/>
            <person name="Cohen L."/>
        </authorList>
    </citation>
    <scope>NUCLEOTIDE SEQUENCE</scope>
    <source>
        <strain evidence="1">PLY429</strain>
    </source>
</reference>
<dbReference type="AlphaFoldDB" id="A0A7S1T359"/>
<accession>A0A7S1T359</accession>
<evidence type="ECO:0008006" key="2">
    <source>
        <dbReference type="Google" id="ProtNLM"/>
    </source>
</evidence>